<evidence type="ECO:0000313" key="2">
    <source>
        <dbReference type="Proteomes" id="UP001202180"/>
    </source>
</evidence>
<evidence type="ECO:0000313" key="1">
    <source>
        <dbReference type="EMBL" id="MCK8495833.1"/>
    </source>
</evidence>
<dbReference type="Proteomes" id="UP001202180">
    <property type="component" value="Unassembled WGS sequence"/>
</dbReference>
<keyword evidence="2" id="KW-1185">Reference proteome</keyword>
<sequence length="163" mass="19538">MGTQSTVYGRITVSKDFDKIKTYFDNLPYDATFPYIPKDIFMVGQTTEPIFRDELIITFGATYKAVEDFWPEYILRFERILKEIEFISVVMHLETEFMGTYCFYWKSKKPNDIIDSRDRWIEMPNWYFGTGNRDMWGYLLELDDNKQEYPFGFSYPVQPDHAV</sequence>
<accession>A0ABT0HW46</accession>
<protein>
    <submittedName>
        <fullName evidence="1">Uncharacterized protein</fullName>
    </submittedName>
</protein>
<comment type="caution">
    <text evidence="1">The sequence shown here is derived from an EMBL/GenBank/DDBJ whole genome shotgun (WGS) entry which is preliminary data.</text>
</comment>
<dbReference type="RefSeq" id="WP_248480597.1">
    <property type="nucleotide sequence ID" value="NZ_JALPRF010000012.1"/>
</dbReference>
<organism evidence="1 2">
    <name type="scientific">Spirosoma liriopis</name>
    <dbReference type="NCBI Taxonomy" id="2937440"/>
    <lineage>
        <taxon>Bacteria</taxon>
        <taxon>Pseudomonadati</taxon>
        <taxon>Bacteroidota</taxon>
        <taxon>Cytophagia</taxon>
        <taxon>Cytophagales</taxon>
        <taxon>Cytophagaceae</taxon>
        <taxon>Spirosoma</taxon>
    </lineage>
</organism>
<proteinExistence type="predicted"/>
<gene>
    <name evidence="1" type="ORF">M0L20_28465</name>
</gene>
<dbReference type="EMBL" id="JALPRF010000012">
    <property type="protein sequence ID" value="MCK8495833.1"/>
    <property type="molecule type" value="Genomic_DNA"/>
</dbReference>
<name>A0ABT0HW46_9BACT</name>
<reference evidence="1 2" key="1">
    <citation type="submission" date="2022-04" db="EMBL/GenBank/DDBJ databases">
        <title>Spirosoma sp. strain RP8 genome sequencing and assembly.</title>
        <authorList>
            <person name="Jung Y."/>
        </authorList>
    </citation>
    <scope>NUCLEOTIDE SEQUENCE [LARGE SCALE GENOMIC DNA]</scope>
    <source>
        <strain evidence="1 2">RP8</strain>
    </source>
</reference>